<dbReference type="CDD" id="cd19172">
    <property type="entry name" value="SET_SETD2"/>
    <property type="match status" value="1"/>
</dbReference>
<protein>
    <recommendedName>
        <fullName evidence="3">[histone H3]-lysine(36) N-trimethyltransferase</fullName>
        <ecNumber evidence="3">2.1.1.359</ecNumber>
    </recommendedName>
</protein>
<feature type="compositionally biased region" description="Basic residues" evidence="11">
    <location>
        <begin position="1155"/>
        <end position="1168"/>
    </location>
</feature>
<name>A0A6P8XR93_DROAB</name>
<reference evidence="17" key="1">
    <citation type="submission" date="2025-08" db="UniProtKB">
        <authorList>
            <consortium name="RefSeq"/>
        </authorList>
    </citation>
    <scope>IDENTIFICATION</scope>
    <source>
        <strain evidence="17">15112-1751.03</strain>
        <tissue evidence="17">Whole Adult</tissue>
    </source>
</reference>
<comment type="subcellular location">
    <subcellularLocation>
        <location evidence="2">Chromosome</location>
    </subcellularLocation>
    <subcellularLocation>
        <location evidence="1">Nucleus</location>
    </subcellularLocation>
</comment>
<feature type="region of interest" description="Disordered" evidence="11">
    <location>
        <begin position="492"/>
        <end position="628"/>
    </location>
</feature>
<feature type="compositionally biased region" description="Basic and acidic residues" evidence="11">
    <location>
        <begin position="1377"/>
        <end position="1397"/>
    </location>
</feature>
<feature type="region of interest" description="Disordered" evidence="11">
    <location>
        <begin position="1"/>
        <end position="36"/>
    </location>
</feature>
<feature type="domain" description="AWS" evidence="15">
    <location>
        <begin position="903"/>
        <end position="953"/>
    </location>
</feature>
<feature type="compositionally biased region" description="Polar residues" evidence="11">
    <location>
        <begin position="594"/>
        <end position="603"/>
    </location>
</feature>
<dbReference type="EC" id="2.1.1.359" evidence="3"/>
<dbReference type="InterPro" id="IPR042294">
    <property type="entry name" value="SETD2_animal"/>
</dbReference>
<evidence type="ECO:0000256" key="8">
    <source>
        <dbReference type="ARBA" id="ARBA00023015"/>
    </source>
</evidence>
<feature type="domain" description="WW" evidence="12">
    <location>
        <begin position="1538"/>
        <end position="1571"/>
    </location>
</feature>
<feature type="region of interest" description="Disordered" evidence="11">
    <location>
        <begin position="1767"/>
        <end position="1802"/>
    </location>
</feature>
<feature type="domain" description="SET" evidence="13">
    <location>
        <begin position="955"/>
        <end position="1072"/>
    </location>
</feature>
<feature type="compositionally biased region" description="Basic and acidic residues" evidence="11">
    <location>
        <begin position="748"/>
        <end position="758"/>
    </location>
</feature>
<keyword evidence="7" id="KW-0949">S-adenosyl-L-methionine</keyword>
<evidence type="ECO:0000313" key="17">
    <source>
        <dbReference type="RefSeq" id="XP_034119176.1"/>
    </source>
</evidence>
<dbReference type="PROSITE" id="PS50020">
    <property type="entry name" value="WW_DOMAIN_2"/>
    <property type="match status" value="1"/>
</dbReference>
<keyword evidence="6" id="KW-0808">Transferase</keyword>
<dbReference type="GO" id="GO:0032259">
    <property type="term" value="P:methylation"/>
    <property type="evidence" value="ECO:0007669"/>
    <property type="project" value="UniProtKB-KW"/>
</dbReference>
<feature type="domain" description="Post-SET" evidence="14">
    <location>
        <begin position="1079"/>
        <end position="1095"/>
    </location>
</feature>
<proteinExistence type="predicted"/>
<dbReference type="SMART" id="SM00508">
    <property type="entry name" value="PostSET"/>
    <property type="match status" value="1"/>
</dbReference>
<evidence type="ECO:0000259" key="12">
    <source>
        <dbReference type="PROSITE" id="PS50020"/>
    </source>
</evidence>
<dbReference type="InterPro" id="IPR044437">
    <property type="entry name" value="SETD2/Set2_SET"/>
</dbReference>
<keyword evidence="8" id="KW-0805">Transcription regulation</keyword>
<feature type="compositionally biased region" description="Low complexity" evidence="11">
    <location>
        <begin position="495"/>
        <end position="547"/>
    </location>
</feature>
<dbReference type="OrthoDB" id="308383at2759"/>
<dbReference type="CDD" id="cd00201">
    <property type="entry name" value="WW"/>
    <property type="match status" value="1"/>
</dbReference>
<keyword evidence="4" id="KW-0158">Chromosome</keyword>
<feature type="compositionally biased region" description="Polar residues" evidence="11">
    <location>
        <begin position="556"/>
        <end position="568"/>
    </location>
</feature>
<feature type="region of interest" description="Disordered" evidence="11">
    <location>
        <begin position="1356"/>
        <end position="1435"/>
    </location>
</feature>
<feature type="compositionally biased region" description="Polar residues" evidence="11">
    <location>
        <begin position="763"/>
        <end position="775"/>
    </location>
</feature>
<feature type="compositionally biased region" description="Basic residues" evidence="11">
    <location>
        <begin position="15"/>
        <end position="24"/>
    </location>
</feature>
<keyword evidence="16" id="KW-1185">Reference proteome</keyword>
<evidence type="ECO:0000256" key="1">
    <source>
        <dbReference type="ARBA" id="ARBA00004123"/>
    </source>
</evidence>
<evidence type="ECO:0000259" key="15">
    <source>
        <dbReference type="PROSITE" id="PS51215"/>
    </source>
</evidence>
<evidence type="ECO:0000256" key="10">
    <source>
        <dbReference type="ARBA" id="ARBA00023242"/>
    </source>
</evidence>
<dbReference type="Pfam" id="PF08236">
    <property type="entry name" value="SRI"/>
    <property type="match status" value="1"/>
</dbReference>
<evidence type="ECO:0000256" key="9">
    <source>
        <dbReference type="ARBA" id="ARBA00023163"/>
    </source>
</evidence>
<dbReference type="PANTHER" id="PTHR46711">
    <property type="entry name" value="HISTONE-LYSINE N-METHYLTRANSFERASE SETD2"/>
    <property type="match status" value="1"/>
</dbReference>
<dbReference type="PROSITE" id="PS51215">
    <property type="entry name" value="AWS"/>
    <property type="match status" value="1"/>
</dbReference>
<dbReference type="GO" id="GO:0006355">
    <property type="term" value="P:regulation of DNA-templated transcription"/>
    <property type="evidence" value="ECO:0007669"/>
    <property type="project" value="InterPro"/>
</dbReference>
<feature type="region of interest" description="Disordered" evidence="11">
    <location>
        <begin position="678"/>
        <end position="780"/>
    </location>
</feature>
<feature type="region of interest" description="Disordered" evidence="11">
    <location>
        <begin position="1567"/>
        <end position="1593"/>
    </location>
</feature>
<dbReference type="InterPro" id="IPR013257">
    <property type="entry name" value="SRI"/>
</dbReference>
<keyword evidence="10" id="KW-0539">Nucleus</keyword>
<dbReference type="SUPFAM" id="SSF51045">
    <property type="entry name" value="WW domain"/>
    <property type="match status" value="1"/>
</dbReference>
<evidence type="ECO:0000259" key="14">
    <source>
        <dbReference type="PROSITE" id="PS50868"/>
    </source>
</evidence>
<feature type="compositionally biased region" description="Pro residues" evidence="11">
    <location>
        <begin position="1"/>
        <end position="14"/>
    </location>
</feature>
<dbReference type="SMART" id="SM00570">
    <property type="entry name" value="AWS"/>
    <property type="match status" value="1"/>
</dbReference>
<dbReference type="GO" id="GO:0005634">
    <property type="term" value="C:nucleus"/>
    <property type="evidence" value="ECO:0007669"/>
    <property type="project" value="UniProtKB-SubCell"/>
</dbReference>
<dbReference type="InterPro" id="IPR046341">
    <property type="entry name" value="SET_dom_sf"/>
</dbReference>
<keyword evidence="5" id="KW-0489">Methyltransferase</keyword>
<evidence type="ECO:0000313" key="16">
    <source>
        <dbReference type="Proteomes" id="UP000515160"/>
    </source>
</evidence>
<feature type="compositionally biased region" description="Basic and acidic residues" evidence="11">
    <location>
        <begin position="249"/>
        <end position="265"/>
    </location>
</feature>
<dbReference type="InterPro" id="IPR001214">
    <property type="entry name" value="SET_dom"/>
</dbReference>
<gene>
    <name evidence="17" type="primary">LOC117578108</name>
</gene>
<dbReference type="Gene3D" id="2.170.270.10">
    <property type="entry name" value="SET domain"/>
    <property type="match status" value="1"/>
</dbReference>
<dbReference type="InterPro" id="IPR006560">
    <property type="entry name" value="AWS_dom"/>
</dbReference>
<dbReference type="SUPFAM" id="SSF82199">
    <property type="entry name" value="SET domain"/>
    <property type="match status" value="1"/>
</dbReference>
<feature type="compositionally biased region" description="Basic and acidic residues" evidence="11">
    <location>
        <begin position="1767"/>
        <end position="1796"/>
    </location>
</feature>
<dbReference type="GO" id="GO:0005694">
    <property type="term" value="C:chromosome"/>
    <property type="evidence" value="ECO:0007669"/>
    <property type="project" value="UniProtKB-SubCell"/>
</dbReference>
<dbReference type="Gene3D" id="2.20.70.10">
    <property type="match status" value="1"/>
</dbReference>
<evidence type="ECO:0000256" key="11">
    <source>
        <dbReference type="SAM" id="MobiDB-lite"/>
    </source>
</evidence>
<feature type="region of interest" description="Disordered" evidence="11">
    <location>
        <begin position="1095"/>
        <end position="1133"/>
    </location>
</feature>
<evidence type="ECO:0000256" key="5">
    <source>
        <dbReference type="ARBA" id="ARBA00022603"/>
    </source>
</evidence>
<evidence type="ECO:0000256" key="4">
    <source>
        <dbReference type="ARBA" id="ARBA00022454"/>
    </source>
</evidence>
<feature type="compositionally biased region" description="Polar residues" evidence="11">
    <location>
        <begin position="370"/>
        <end position="396"/>
    </location>
</feature>
<feature type="region of interest" description="Disordered" evidence="11">
    <location>
        <begin position="1148"/>
        <end position="1171"/>
    </location>
</feature>
<dbReference type="InterPro" id="IPR001202">
    <property type="entry name" value="WW_dom"/>
</dbReference>
<dbReference type="PROSITE" id="PS50280">
    <property type="entry name" value="SET"/>
    <property type="match status" value="1"/>
</dbReference>
<dbReference type="Gene3D" id="1.10.1740.100">
    <property type="entry name" value="Set2, Rpb1 interacting domain"/>
    <property type="match status" value="1"/>
</dbReference>
<dbReference type="InterPro" id="IPR003616">
    <property type="entry name" value="Post-SET_dom"/>
</dbReference>
<feature type="compositionally biased region" description="Basic and acidic residues" evidence="11">
    <location>
        <begin position="604"/>
        <end position="615"/>
    </location>
</feature>
<dbReference type="SMART" id="SM00456">
    <property type="entry name" value="WW"/>
    <property type="match status" value="1"/>
</dbReference>
<evidence type="ECO:0000256" key="3">
    <source>
        <dbReference type="ARBA" id="ARBA00012178"/>
    </source>
</evidence>
<feature type="compositionally biased region" description="Basic residues" evidence="11">
    <location>
        <begin position="731"/>
        <end position="747"/>
    </location>
</feature>
<feature type="region of interest" description="Disordered" evidence="11">
    <location>
        <begin position="370"/>
        <end position="409"/>
    </location>
</feature>
<accession>A0A6P8XR93</accession>
<dbReference type="InterPro" id="IPR036020">
    <property type="entry name" value="WW_dom_sf"/>
</dbReference>
<dbReference type="PANTHER" id="PTHR46711:SF1">
    <property type="entry name" value="HISTONE-LYSINE N-METHYLTRANSFERASE SETD2"/>
    <property type="match status" value="1"/>
</dbReference>
<dbReference type="RefSeq" id="XP_034119176.1">
    <property type="nucleotide sequence ID" value="XM_034263285.2"/>
</dbReference>
<dbReference type="InterPro" id="IPR038190">
    <property type="entry name" value="SRI_sf"/>
</dbReference>
<organism evidence="16 17">
    <name type="scientific">Drosophila albomicans</name>
    <name type="common">Fruit fly</name>
    <dbReference type="NCBI Taxonomy" id="7291"/>
    <lineage>
        <taxon>Eukaryota</taxon>
        <taxon>Metazoa</taxon>
        <taxon>Ecdysozoa</taxon>
        <taxon>Arthropoda</taxon>
        <taxon>Hexapoda</taxon>
        <taxon>Insecta</taxon>
        <taxon>Pterygota</taxon>
        <taxon>Neoptera</taxon>
        <taxon>Endopterygota</taxon>
        <taxon>Diptera</taxon>
        <taxon>Brachycera</taxon>
        <taxon>Muscomorpha</taxon>
        <taxon>Ephydroidea</taxon>
        <taxon>Drosophilidae</taxon>
        <taxon>Drosophila</taxon>
    </lineage>
</organism>
<evidence type="ECO:0000259" key="13">
    <source>
        <dbReference type="PROSITE" id="PS50280"/>
    </source>
</evidence>
<evidence type="ECO:0000256" key="2">
    <source>
        <dbReference type="ARBA" id="ARBA00004286"/>
    </source>
</evidence>
<sequence length="1901" mass="215526">MDGPEELPPAAPSPKPRKRLKQHSNKNNAPNGEENETVKLLEEMGMEDAEVDGVSPASKQYRRSARKKTIKFDVRDLLKKNRKNHKTQIIDAISKTANNCPVESVDKHAITTAGIDAINELKSITSNNLPIRAIDEHSIDQFLIELQSVGKKGQSLPRNVKAGKQPRVRLKDVALSDIGKAATARYNSNNVDSETNSTTSFLAEDAGKTSCCEPRRKLRVLIKRMTFPLSEGCNEKPQWQKAMVAQQKNKKEDDRKESIELDNKLNKPKIQPETDANIDSVKTKTEMTVDSNDDSSSREHQLAEEQATEAKTVEAEQILTKNDKQQLVIQQMKYEDKHLTKRRSKRFNFDNLDKKLTLEETFAQIAAKSTQSIQKTELQNSTLQKSHNNDLSINLTNNEDDDDSNKNEVSERTIQWDNVQDDNKESAEHVIEMTTTLPKVPKPNDEEEKVCQEVNAIEIEIEAKCTAALELIKNADVPITSAPCIPALEAEDDAQQAANDAQQAANDAQQAADDAQQAADDAQQAADDAQQAADDSLQAADDSQQAADDFRQAADYTQQAADNSQQAAEDSHQATDDSLQAVDDSRQAADDFQQVRSDSQQTVDDSRQAADDSRQAADYTQQAADDTHQVADDSLQATYEYSTQELRTTITVATEELPTVEATLIKLEPAETILTGLHLKEEDASQKPDKTKNNIDFKNTEEPDSIKTKSDNQNSCITTPTPPETPTQLHSKCKGSKVRRSKAHRKCIRAEKDERIGDETLSESEANTGLPTPTTELDAEESSKFVKQEKTNELAQHVANIETPATTPINSPQDNDSLTDSSLATGAVRRSHRIKRKKPTVPTVRLSGESCEAAPALSMAEQLAQLAEMDVVNAKFMRDEGLSTFQLLRDNYYRCARQVSEENAEMQCDCEDALLDDHQCCGNGCINRMLMIECGPLCSNGRRCTNKRFQLHQCWPCRVFRTEKKGCGITAELTIPPGEFIMEYVGEVIDSEEFERRQHSYSLDRNRHYYFMALRGEAIIDATAKGNISRYINHSCDPNAETQKWTVNGELRIGFFSVKRIESGEEITFDYQYQRYGRDAQRCYCEADNCRGWIGGEPDTEADEGEQLVEDEEPEQEDEEEQEQESDSVEDREIDKVAHKSKLLLLSKNNSSNKLRTKPTKQLRKSRIKPKDREYKAGRWLRPTTAVAIAAKQRNAEDPDVLEQLSLLRRSGLKNQADTLRFSRCMVRAKLQTTRLQLLQLLAGGELPCRRLFLDYHGLRLLYAWISDSQHGHDAQLRTALLVALDALPISNRTMLNDSRVYQSVQSWNSDDGGDTVASQLLVKWSALPEVFRIPKRERIEQMKEHERAADGHVTTALEDSHSNSAGACATFSSDPYRQDRFRRDQQPNSSRYDKQAKPSPRLSSNSNSSNGMIEGNNLAKSEARRRCDPRNNCTMSKELRRSLFERKVAKDEAQKREFKDERREHEMRCEFFGADLNTEPKQLPFYQNIETRQWYNSYDEPVATPKRLGDAVNSEDEVLAGANNSSTMEYRLPPEVEPLPLSWTWSMTPDGSIYYYHLRDRVPQWEPPNAEQRKQRLVEDDELPSTTTTTINNKSSVNQESVNDHDDLVAIDDKLVSNMNEQQLANYIDVKTKERHQMRLERLVSVRTISPVPEVERVHSQPEAHKYKENKEIIRRHKEDYHNAVDNQQQFNSNRYEKVSGNLKPPQLTLNPPISSSNGLKELPANEQLKLIPHLSLAESSPSCSKTLTLSTISKLPMPPLPQACYDHDGSMKRKLPESQPKHCDRDREKKRREPLSSTASGREACEKFRSTISGLVAEYLRPFRKESCQLGRITSDDDYKYLIKRLSQHITTKEMRCCDSTGNPMIYSDSVKYKSYEFIKQYMRQKGRIYERPETELDY</sequence>
<keyword evidence="9" id="KW-0804">Transcription</keyword>
<feature type="region of interest" description="Disordered" evidence="11">
    <location>
        <begin position="243"/>
        <end position="310"/>
    </location>
</feature>
<dbReference type="GeneID" id="117578108"/>
<evidence type="ECO:0000256" key="6">
    <source>
        <dbReference type="ARBA" id="ARBA00022679"/>
    </source>
</evidence>
<feature type="compositionally biased region" description="Basic and acidic residues" evidence="11">
    <location>
        <begin position="678"/>
        <end position="710"/>
    </location>
</feature>
<dbReference type="Pfam" id="PF00856">
    <property type="entry name" value="SET"/>
    <property type="match status" value="1"/>
</dbReference>
<dbReference type="Pfam" id="PF17907">
    <property type="entry name" value="AWS"/>
    <property type="match status" value="1"/>
</dbReference>
<dbReference type="SMART" id="SM00317">
    <property type="entry name" value="SET"/>
    <property type="match status" value="1"/>
</dbReference>
<feature type="compositionally biased region" description="Acidic residues" evidence="11">
    <location>
        <begin position="1098"/>
        <end position="1128"/>
    </location>
</feature>
<dbReference type="GO" id="GO:0140955">
    <property type="term" value="F:histone H3K36 trimethyltransferase activity"/>
    <property type="evidence" value="ECO:0007669"/>
    <property type="project" value="UniProtKB-EC"/>
</dbReference>
<dbReference type="PROSITE" id="PS50868">
    <property type="entry name" value="POST_SET"/>
    <property type="match status" value="1"/>
</dbReference>
<dbReference type="Proteomes" id="UP000515160">
    <property type="component" value="Chromosome X"/>
</dbReference>
<feature type="compositionally biased region" description="Polar residues" evidence="11">
    <location>
        <begin position="1363"/>
        <end position="1376"/>
    </location>
</feature>
<evidence type="ECO:0000256" key="7">
    <source>
        <dbReference type="ARBA" id="ARBA00022691"/>
    </source>
</evidence>